<dbReference type="GO" id="GO:0044010">
    <property type="term" value="P:single-species biofilm formation"/>
    <property type="evidence" value="ECO:0007669"/>
    <property type="project" value="TreeGrafter"/>
</dbReference>
<dbReference type="PANTHER" id="PTHR43685:SF2">
    <property type="entry name" value="GLYCOSYLTRANSFERASE 2-LIKE DOMAIN-CONTAINING PROTEIN"/>
    <property type="match status" value="1"/>
</dbReference>
<evidence type="ECO:0000313" key="2">
    <source>
        <dbReference type="EMBL" id="ARU55220.1"/>
    </source>
</evidence>
<dbReference type="KEGG" id="ome:OLMES_1135"/>
<proteinExistence type="predicted"/>
<protein>
    <submittedName>
        <fullName evidence="2">Family 2 glycosyl transferase</fullName>
    </submittedName>
</protein>
<keyword evidence="2" id="KW-0808">Transferase</keyword>
<dbReference type="RefSeq" id="WP_087460347.1">
    <property type="nucleotide sequence ID" value="NZ_CP021425.1"/>
</dbReference>
<dbReference type="InterPro" id="IPR001173">
    <property type="entry name" value="Glyco_trans_2-like"/>
</dbReference>
<accession>A0A1Y0I4R0</accession>
<organism evidence="2 3">
    <name type="scientific">Oleiphilus messinensis</name>
    <dbReference type="NCBI Taxonomy" id="141451"/>
    <lineage>
        <taxon>Bacteria</taxon>
        <taxon>Pseudomonadati</taxon>
        <taxon>Pseudomonadota</taxon>
        <taxon>Gammaproteobacteria</taxon>
        <taxon>Oceanospirillales</taxon>
        <taxon>Oleiphilaceae</taxon>
        <taxon>Oleiphilus</taxon>
    </lineage>
</organism>
<dbReference type="CDD" id="cd00761">
    <property type="entry name" value="Glyco_tranf_GTA_type"/>
    <property type="match status" value="1"/>
</dbReference>
<evidence type="ECO:0000259" key="1">
    <source>
        <dbReference type="Pfam" id="PF00535"/>
    </source>
</evidence>
<gene>
    <name evidence="2" type="ORF">OLMES_1135</name>
</gene>
<dbReference type="PANTHER" id="PTHR43685">
    <property type="entry name" value="GLYCOSYLTRANSFERASE"/>
    <property type="match status" value="1"/>
</dbReference>
<reference evidence="2 3" key="1">
    <citation type="submission" date="2017-05" db="EMBL/GenBank/DDBJ databases">
        <title>Genomic insights into alkan degradation activity of Oleiphilus messinensis.</title>
        <authorList>
            <person name="Kozyavkin S.A."/>
            <person name="Slesarev A.I."/>
            <person name="Golyshin P.N."/>
            <person name="Korzhenkov A."/>
            <person name="Golyshina O.N."/>
            <person name="Toshchakov S.V."/>
        </authorList>
    </citation>
    <scope>NUCLEOTIDE SEQUENCE [LARGE SCALE GENOMIC DNA]</scope>
    <source>
        <strain evidence="2 3">ME102</strain>
    </source>
</reference>
<dbReference type="Pfam" id="PF00535">
    <property type="entry name" value="Glycos_transf_2"/>
    <property type="match status" value="1"/>
</dbReference>
<dbReference type="InterPro" id="IPR029044">
    <property type="entry name" value="Nucleotide-diphossugar_trans"/>
</dbReference>
<feature type="domain" description="Glycosyltransferase 2-like" evidence="1">
    <location>
        <begin position="9"/>
        <end position="124"/>
    </location>
</feature>
<name>A0A1Y0I4R0_9GAMM</name>
<dbReference type="Gene3D" id="3.90.550.10">
    <property type="entry name" value="Spore Coat Polysaccharide Biosynthesis Protein SpsA, Chain A"/>
    <property type="match status" value="1"/>
</dbReference>
<dbReference type="InterPro" id="IPR050834">
    <property type="entry name" value="Glycosyltransf_2"/>
</dbReference>
<dbReference type="EMBL" id="CP021425">
    <property type="protein sequence ID" value="ARU55220.1"/>
    <property type="molecule type" value="Genomic_DNA"/>
</dbReference>
<dbReference type="Proteomes" id="UP000196027">
    <property type="component" value="Chromosome"/>
</dbReference>
<sequence length="323" mass="36608">MPKSVPELSIITPNFNCLPYLEAWLNSILQQSYNEYEIIVVDDGSTDGSKTWLSEKEEQLECLTVLYENKLGPGGARNTAAQIARGRYLAFLDADDVWLPGKLEQQMRFHKNNPDVVLSFTDYEHIKEDTGDAIIGCFDYWPLFRKTNRLESVELQGYQILTNALAQLFSENVVGTSTTLVARSAFLAVGGFDTALKSASDWDLWLKLAALGDVGFTMEKTMLYLMRSGSVSSNIKNRIAAMESITARHVNHAATQNHHVKRIAQARISVAKAEYCDSRQNQWGKFLYSCKAFMQQPCERYFKEMVKAILMLPEQLLRHKQAQ</sequence>
<evidence type="ECO:0000313" key="3">
    <source>
        <dbReference type="Proteomes" id="UP000196027"/>
    </source>
</evidence>
<dbReference type="GO" id="GO:0016740">
    <property type="term" value="F:transferase activity"/>
    <property type="evidence" value="ECO:0007669"/>
    <property type="project" value="UniProtKB-KW"/>
</dbReference>
<keyword evidence="3" id="KW-1185">Reference proteome</keyword>
<dbReference type="OrthoDB" id="9801954at2"/>
<dbReference type="AlphaFoldDB" id="A0A1Y0I4R0"/>
<dbReference type="SUPFAM" id="SSF53448">
    <property type="entry name" value="Nucleotide-diphospho-sugar transferases"/>
    <property type="match status" value="1"/>
</dbReference>